<reference evidence="2 3" key="1">
    <citation type="submission" date="2022-10" db="EMBL/GenBank/DDBJ databases">
        <title>Luteolibacter flavescens strain MCCC 1K03193, whole genome shotgun sequencing project.</title>
        <authorList>
            <person name="Zhao G."/>
            <person name="Shen L."/>
        </authorList>
    </citation>
    <scope>NUCLEOTIDE SEQUENCE [LARGE SCALE GENOMIC DNA]</scope>
    <source>
        <strain evidence="2 3">MCCC 1K03193</strain>
    </source>
</reference>
<evidence type="ECO:0000256" key="1">
    <source>
        <dbReference type="SAM" id="Phobius"/>
    </source>
</evidence>
<keyword evidence="3" id="KW-1185">Reference proteome</keyword>
<dbReference type="RefSeq" id="WP_264502646.1">
    <property type="nucleotide sequence ID" value="NZ_JAPDDS010000011.1"/>
</dbReference>
<keyword evidence="1" id="KW-0812">Transmembrane</keyword>
<evidence type="ECO:0000313" key="2">
    <source>
        <dbReference type="EMBL" id="MCW1886691.1"/>
    </source>
</evidence>
<gene>
    <name evidence="2" type="ORF">OKA04_18275</name>
</gene>
<name>A0ABT3FSX6_9BACT</name>
<keyword evidence="1" id="KW-0472">Membrane</keyword>
<dbReference type="EMBL" id="JAPDDS010000011">
    <property type="protein sequence ID" value="MCW1886691.1"/>
    <property type="molecule type" value="Genomic_DNA"/>
</dbReference>
<accession>A0ABT3FSX6</accession>
<protein>
    <submittedName>
        <fullName evidence="2">Uncharacterized protein</fullName>
    </submittedName>
</protein>
<organism evidence="2 3">
    <name type="scientific">Luteolibacter flavescens</name>
    <dbReference type="NCBI Taxonomy" id="1859460"/>
    <lineage>
        <taxon>Bacteria</taxon>
        <taxon>Pseudomonadati</taxon>
        <taxon>Verrucomicrobiota</taxon>
        <taxon>Verrucomicrobiia</taxon>
        <taxon>Verrucomicrobiales</taxon>
        <taxon>Verrucomicrobiaceae</taxon>
        <taxon>Luteolibacter</taxon>
    </lineage>
</organism>
<keyword evidence="1" id="KW-1133">Transmembrane helix</keyword>
<proteinExistence type="predicted"/>
<comment type="caution">
    <text evidence="2">The sequence shown here is derived from an EMBL/GenBank/DDBJ whole genome shotgun (WGS) entry which is preliminary data.</text>
</comment>
<evidence type="ECO:0000313" key="3">
    <source>
        <dbReference type="Proteomes" id="UP001207930"/>
    </source>
</evidence>
<dbReference type="Proteomes" id="UP001207930">
    <property type="component" value="Unassembled WGS sequence"/>
</dbReference>
<sequence>MNPRPYIAVFAGISITALTLQIIGDFWLPMLLGAIATVLIARWTR</sequence>
<feature type="transmembrane region" description="Helical" evidence="1">
    <location>
        <begin position="6"/>
        <end position="39"/>
    </location>
</feature>